<dbReference type="Proteomes" id="UP000254209">
    <property type="component" value="Unassembled WGS sequence"/>
</dbReference>
<dbReference type="AlphaFoldDB" id="A0A376BUD9"/>
<name>A0A376BUD9_9NEIS</name>
<feature type="chain" id="PRO_5016647045" description="Lipoprotein" evidence="1">
    <location>
        <begin position="18"/>
        <end position="202"/>
    </location>
</feature>
<evidence type="ECO:0000256" key="1">
    <source>
        <dbReference type="SAM" id="SignalP"/>
    </source>
</evidence>
<dbReference type="EMBL" id="UFSO01000003">
    <property type="protein sequence ID" value="SSY80560.1"/>
    <property type="molecule type" value="Genomic_DNA"/>
</dbReference>
<dbReference type="OrthoDB" id="8613447at2"/>
<keyword evidence="1" id="KW-0732">Signal</keyword>
<evidence type="ECO:0000313" key="3">
    <source>
        <dbReference type="Proteomes" id="UP000254209"/>
    </source>
</evidence>
<dbReference type="RefSeq" id="WP_034293537.1">
    <property type="nucleotide sequence ID" value="NZ_CP091519.2"/>
</dbReference>
<evidence type="ECO:0008006" key="4">
    <source>
        <dbReference type="Google" id="ProtNLM"/>
    </source>
</evidence>
<organism evidence="2 3">
    <name type="scientific">Alysiella crassa</name>
    <dbReference type="NCBI Taxonomy" id="153491"/>
    <lineage>
        <taxon>Bacteria</taxon>
        <taxon>Pseudomonadati</taxon>
        <taxon>Pseudomonadota</taxon>
        <taxon>Betaproteobacteria</taxon>
        <taxon>Neisseriales</taxon>
        <taxon>Neisseriaceae</taxon>
        <taxon>Alysiella</taxon>
    </lineage>
</organism>
<proteinExistence type="predicted"/>
<evidence type="ECO:0000313" key="2">
    <source>
        <dbReference type="EMBL" id="SSY80560.1"/>
    </source>
</evidence>
<accession>A0A376BUD9</accession>
<reference evidence="2 3" key="1">
    <citation type="submission" date="2018-06" db="EMBL/GenBank/DDBJ databases">
        <authorList>
            <consortium name="Pathogen Informatics"/>
            <person name="Doyle S."/>
        </authorList>
    </citation>
    <scope>NUCLEOTIDE SEQUENCE [LARGE SCALE GENOMIC DNA]</scope>
    <source>
        <strain evidence="2 3">NCTC10283</strain>
    </source>
</reference>
<keyword evidence="3" id="KW-1185">Reference proteome</keyword>
<sequence length="202" mass="23117">MKIIKLLILSAALSACATTSPTEHYDCTGLTGLQILRFNKNSHLFLKHDEKFYKRYSMETVSKPITVLVQACHNLSDKNTTRINMYSHLWSKVTYCTQSVSDSLNTYDTFLNWAKQSPTMRQKTLPEVNQKLAAATQCTSSTVPKSEPAWYADIEKSTQEPLLVSNARDRRLHGMRSYDTIAFTANDIQYLRNTIFQYGEQK</sequence>
<feature type="signal peptide" evidence="1">
    <location>
        <begin position="1"/>
        <end position="17"/>
    </location>
</feature>
<gene>
    <name evidence="2" type="ORF">NCTC10283_02120</name>
</gene>
<dbReference type="PROSITE" id="PS51257">
    <property type="entry name" value="PROKAR_LIPOPROTEIN"/>
    <property type="match status" value="1"/>
</dbReference>
<protein>
    <recommendedName>
        <fullName evidence="4">Lipoprotein</fullName>
    </recommendedName>
</protein>
<dbReference type="STRING" id="1120980.GCA_000745955_01628"/>